<reference evidence="2" key="1">
    <citation type="submission" date="2016-11" db="EMBL/GenBank/DDBJ databases">
        <authorList>
            <person name="Varghese N."/>
            <person name="Submissions S."/>
        </authorList>
    </citation>
    <scope>NUCLEOTIDE SEQUENCE [LARGE SCALE GENOMIC DNA]</scope>
    <source>
        <strain evidence="2">DSM 19514</strain>
    </source>
</reference>
<evidence type="ECO:0000313" key="1">
    <source>
        <dbReference type="EMBL" id="SHF03137.1"/>
    </source>
</evidence>
<dbReference type="EMBL" id="FQUL01000061">
    <property type="protein sequence ID" value="SHF03137.1"/>
    <property type="molecule type" value="Genomic_DNA"/>
</dbReference>
<evidence type="ECO:0000313" key="2">
    <source>
        <dbReference type="Proteomes" id="UP000184295"/>
    </source>
</evidence>
<name>A0A1M4YBM0_9ACTN</name>
<keyword evidence="2" id="KW-1185">Reference proteome</keyword>
<gene>
    <name evidence="1" type="ORF">SAMN02745225_02299</name>
</gene>
<protein>
    <submittedName>
        <fullName evidence="1">Putative transposase</fullName>
    </submittedName>
</protein>
<proteinExistence type="predicted"/>
<accession>A0A1M4YBM0</accession>
<feature type="non-terminal residue" evidence="1">
    <location>
        <position position="1"/>
    </location>
</feature>
<sequence length="78" mass="9232">KFFNWYQYEHHHVGLGLMTPADVHGGYAEVITERRAEVLRNAYENHPERFVRKVPIPPTLNNEVWINRPTEEEMKEGS</sequence>
<organism evidence="1 2">
    <name type="scientific">Ferrithrix thermotolerans DSM 19514</name>
    <dbReference type="NCBI Taxonomy" id="1121881"/>
    <lineage>
        <taxon>Bacteria</taxon>
        <taxon>Bacillati</taxon>
        <taxon>Actinomycetota</taxon>
        <taxon>Acidimicrobiia</taxon>
        <taxon>Acidimicrobiales</taxon>
        <taxon>Acidimicrobiaceae</taxon>
        <taxon>Ferrithrix</taxon>
    </lineage>
</organism>
<dbReference type="Proteomes" id="UP000184295">
    <property type="component" value="Unassembled WGS sequence"/>
</dbReference>
<dbReference type="AlphaFoldDB" id="A0A1M4YBM0"/>